<dbReference type="AlphaFoldDB" id="A0A507CZV0"/>
<keyword evidence="1" id="KW-0378">Hydrolase</keyword>
<dbReference type="GO" id="GO:0015031">
    <property type="term" value="P:protein transport"/>
    <property type="evidence" value="ECO:0007669"/>
    <property type="project" value="UniProtKB-KW"/>
</dbReference>
<organism evidence="3 4">
    <name type="scientific">Synchytrium endobioticum</name>
    <dbReference type="NCBI Taxonomy" id="286115"/>
    <lineage>
        <taxon>Eukaryota</taxon>
        <taxon>Fungi</taxon>
        <taxon>Fungi incertae sedis</taxon>
        <taxon>Chytridiomycota</taxon>
        <taxon>Chytridiomycota incertae sedis</taxon>
        <taxon>Chytridiomycetes</taxon>
        <taxon>Synchytriales</taxon>
        <taxon>Synchytriaceae</taxon>
        <taxon>Synchytrium</taxon>
    </lineage>
</organism>
<evidence type="ECO:0000256" key="1">
    <source>
        <dbReference type="RuleBase" id="RU365011"/>
    </source>
</evidence>
<feature type="domain" description="GPI inositol-deacylase PGAP1-like alpha/beta" evidence="2">
    <location>
        <begin position="120"/>
        <end position="172"/>
    </location>
</feature>
<proteinExistence type="inferred from homology"/>
<accession>A0A507CZV0</accession>
<evidence type="ECO:0000259" key="2">
    <source>
        <dbReference type="Pfam" id="PF07819"/>
    </source>
</evidence>
<gene>
    <name evidence="3" type="ORF">SeLEV6574_g04351</name>
</gene>
<evidence type="ECO:0000313" key="3">
    <source>
        <dbReference type="EMBL" id="TPX44676.1"/>
    </source>
</evidence>
<keyword evidence="1" id="KW-0813">Transport</keyword>
<dbReference type="PANTHER" id="PTHR11440">
    <property type="entry name" value="LECITHIN-CHOLESTEROL ACYLTRANSFERASE-RELATED"/>
    <property type="match status" value="1"/>
</dbReference>
<keyword evidence="1" id="KW-0256">Endoplasmic reticulum</keyword>
<dbReference type="VEuPathDB" id="FungiDB:SeMB42_g04897"/>
<evidence type="ECO:0000313" key="4">
    <source>
        <dbReference type="Proteomes" id="UP000320475"/>
    </source>
</evidence>
<dbReference type="SUPFAM" id="SSF53474">
    <property type="entry name" value="alpha/beta-Hydrolases"/>
    <property type="match status" value="1"/>
</dbReference>
<dbReference type="InterPro" id="IPR012908">
    <property type="entry name" value="PGAP1-ab_dom-like"/>
</dbReference>
<dbReference type="OrthoDB" id="5592486at2759"/>
<comment type="subcellular location">
    <subcellularLocation>
        <location evidence="1">Endoplasmic reticulum membrane</location>
    </subcellularLocation>
</comment>
<dbReference type="Proteomes" id="UP000320475">
    <property type="component" value="Unassembled WGS sequence"/>
</dbReference>
<keyword evidence="1" id="KW-0472">Membrane</keyword>
<dbReference type="EC" id="3.1.-.-" evidence="1"/>
<dbReference type="EMBL" id="QEAM01000172">
    <property type="protein sequence ID" value="TPX44676.1"/>
    <property type="molecule type" value="Genomic_DNA"/>
</dbReference>
<comment type="similarity">
    <text evidence="1">Belongs to the GPI inositol-deacylase family.</text>
</comment>
<dbReference type="Pfam" id="PF07819">
    <property type="entry name" value="PGAP1"/>
    <property type="match status" value="1"/>
</dbReference>
<sequence>MSILLHIRRKTPFGMSSRTVATTATTDPAQELFTIRKRHLGLRTGVHHKPVKDKTFLAHGLFGFDILQFQIGPKSVPWLKLRLNYWGEIATSLKAMGVEVVACRVPPTGDVVSRAKALRSFLERNTSDNERVHILAHSMGGLDARYMLSHLPSIHFHVATLTTIATPHRGSSFMDFCSENLGVGHIEPSKLQMTTAISKAWRIPFTSKESGTDHAGDKGPSAGRRRAHPIVAAICSPFDTPAYANLTTKYCNDVFNRYVIDNPHTQYYSYAAVIPHIPLYHPLGPCHEIVSSREGANDGLVALKSATWGKFRGSLDCHHWDLTTTGTKFDSIGFYRDAITRLADEGW</sequence>
<keyword evidence="1" id="KW-0653">Protein transport</keyword>
<dbReference type="GO" id="GO:0005789">
    <property type="term" value="C:endoplasmic reticulum membrane"/>
    <property type="evidence" value="ECO:0007669"/>
    <property type="project" value="UniProtKB-SubCell"/>
</dbReference>
<name>A0A507CZV0_9FUNG</name>
<dbReference type="InterPro" id="IPR029058">
    <property type="entry name" value="AB_hydrolase_fold"/>
</dbReference>
<dbReference type="GO" id="GO:0016788">
    <property type="term" value="F:hydrolase activity, acting on ester bonds"/>
    <property type="evidence" value="ECO:0007669"/>
    <property type="project" value="InterPro"/>
</dbReference>
<reference evidence="3 4" key="1">
    <citation type="journal article" date="2019" name="Sci. Rep.">
        <title>Comparative genomics of chytrid fungi reveal insights into the obligate biotrophic and pathogenic lifestyle of Synchytrium endobioticum.</title>
        <authorList>
            <person name="van de Vossenberg B.T.L.H."/>
            <person name="Warris S."/>
            <person name="Nguyen H.D.T."/>
            <person name="van Gent-Pelzer M.P.E."/>
            <person name="Joly D.L."/>
            <person name="van de Geest H.C."/>
            <person name="Bonants P.J.M."/>
            <person name="Smith D.S."/>
            <person name="Levesque C.A."/>
            <person name="van der Lee T.A.J."/>
        </authorList>
    </citation>
    <scope>NUCLEOTIDE SEQUENCE [LARGE SCALE GENOMIC DNA]</scope>
    <source>
        <strain evidence="3 4">LEV6574</strain>
    </source>
</reference>
<comment type="caution">
    <text evidence="3">The sequence shown here is derived from an EMBL/GenBank/DDBJ whole genome shotgun (WGS) entry which is preliminary data.</text>
</comment>
<dbReference type="Gene3D" id="3.40.50.1820">
    <property type="entry name" value="alpha/beta hydrolase"/>
    <property type="match status" value="1"/>
</dbReference>
<comment type="function">
    <text evidence="1">Involved in inositol deacylation of GPI-anchored proteins which plays important roles in the quality control and ER-associated degradation of GPI-anchored proteins.</text>
</comment>
<protein>
    <recommendedName>
        <fullName evidence="1">GPI inositol-deacylase</fullName>
        <ecNumber evidence="1">3.1.-.-</ecNumber>
    </recommendedName>
</protein>